<dbReference type="OrthoDB" id="8949674at2759"/>
<protein>
    <submittedName>
        <fullName evidence="2">UHRF1-binding protein 1</fullName>
    </submittedName>
</protein>
<reference evidence="2 3" key="1">
    <citation type="submission" date="2019-03" db="EMBL/GenBank/DDBJ databases">
        <title>First draft genome of Liparis tanakae, snailfish: a comprehensive survey of snailfish specific genes.</title>
        <authorList>
            <person name="Kim W."/>
            <person name="Song I."/>
            <person name="Jeong J.-H."/>
            <person name="Kim D."/>
            <person name="Kim S."/>
            <person name="Ryu S."/>
            <person name="Song J.Y."/>
            <person name="Lee S.K."/>
        </authorList>
    </citation>
    <scope>NUCLEOTIDE SEQUENCE [LARGE SCALE GENOMIC DNA]</scope>
    <source>
        <tissue evidence="2">Muscle</tissue>
    </source>
</reference>
<sequence length="190" mass="20426">MQLTFRKLGFDYYPVHRPADGCRHWERHSGAMEAQAQWAGKLLQEYQRRAEASGFPGPHPEGPPSTKDTAAKTAQDGQSSPKSSPSDTEPPSSRNSAPPAASLKRLRSSCVVVRMDDVDVHQARLNGPLIRFTCVARSLSPVNGLRDICSSEGGSQAAPRTKLGVALHLEIVSSDKAVADIIDIAGNKSV</sequence>
<feature type="compositionally biased region" description="Polar residues" evidence="1">
    <location>
        <begin position="75"/>
        <end position="89"/>
    </location>
</feature>
<proteinExistence type="predicted"/>
<dbReference type="AlphaFoldDB" id="A0A4Z2I6M3"/>
<gene>
    <name evidence="2" type="primary">UHRF1BP1_1</name>
    <name evidence="2" type="ORF">EYF80_016250</name>
</gene>
<dbReference type="EMBL" id="SRLO01000124">
    <property type="protein sequence ID" value="TNN73460.1"/>
    <property type="molecule type" value="Genomic_DNA"/>
</dbReference>
<evidence type="ECO:0000313" key="3">
    <source>
        <dbReference type="Proteomes" id="UP000314294"/>
    </source>
</evidence>
<dbReference type="PANTHER" id="PTHR22774:SF15">
    <property type="entry name" value="BRIDGE-LIKE LIPID TRANSFER PROTEIN FAMILY MEMBER 3A"/>
    <property type="match status" value="1"/>
</dbReference>
<dbReference type="PANTHER" id="PTHR22774">
    <property type="entry name" value="CHOREIN N-TERMINAL DOMAIN-CONTAINING PROTEIN"/>
    <property type="match status" value="1"/>
</dbReference>
<dbReference type="Proteomes" id="UP000314294">
    <property type="component" value="Unassembled WGS sequence"/>
</dbReference>
<accession>A0A4Z2I6M3</accession>
<evidence type="ECO:0000313" key="2">
    <source>
        <dbReference type="EMBL" id="TNN73460.1"/>
    </source>
</evidence>
<feature type="compositionally biased region" description="Low complexity" evidence="1">
    <location>
        <begin position="90"/>
        <end position="102"/>
    </location>
</feature>
<name>A0A4Z2I6M3_9TELE</name>
<evidence type="ECO:0000256" key="1">
    <source>
        <dbReference type="SAM" id="MobiDB-lite"/>
    </source>
</evidence>
<keyword evidence="3" id="KW-1185">Reference proteome</keyword>
<feature type="region of interest" description="Disordered" evidence="1">
    <location>
        <begin position="50"/>
        <end position="102"/>
    </location>
</feature>
<comment type="caution">
    <text evidence="2">The sequence shown here is derived from an EMBL/GenBank/DDBJ whole genome shotgun (WGS) entry which is preliminary data.</text>
</comment>
<dbReference type="InterPro" id="IPR026728">
    <property type="entry name" value="BLTP3A/B"/>
</dbReference>
<organism evidence="2 3">
    <name type="scientific">Liparis tanakae</name>
    <name type="common">Tanaka's snailfish</name>
    <dbReference type="NCBI Taxonomy" id="230148"/>
    <lineage>
        <taxon>Eukaryota</taxon>
        <taxon>Metazoa</taxon>
        <taxon>Chordata</taxon>
        <taxon>Craniata</taxon>
        <taxon>Vertebrata</taxon>
        <taxon>Euteleostomi</taxon>
        <taxon>Actinopterygii</taxon>
        <taxon>Neopterygii</taxon>
        <taxon>Teleostei</taxon>
        <taxon>Neoteleostei</taxon>
        <taxon>Acanthomorphata</taxon>
        <taxon>Eupercaria</taxon>
        <taxon>Perciformes</taxon>
        <taxon>Cottioidei</taxon>
        <taxon>Cottales</taxon>
        <taxon>Liparidae</taxon>
        <taxon>Liparis</taxon>
    </lineage>
</organism>
<dbReference type="Pfam" id="PF24917">
    <property type="entry name" value="BLTP3A_B"/>
    <property type="match status" value="1"/>
</dbReference>